<dbReference type="Pfam" id="PF02272">
    <property type="entry name" value="DHHA1"/>
    <property type="match status" value="1"/>
</dbReference>
<dbReference type="EC" id="3.1.3.7" evidence="3"/>
<evidence type="ECO:0000313" key="4">
    <source>
        <dbReference type="Proteomes" id="UP001172083"/>
    </source>
</evidence>
<keyword evidence="4" id="KW-1185">Reference proteome</keyword>
<dbReference type="InterPro" id="IPR051319">
    <property type="entry name" value="Oligoribo/pAp-PDE_c-di-AMP_PDE"/>
</dbReference>
<sequence>MQNLDAFKELLDSPKKVAITTHHKPDADALGSSLGLAAFLKKKGHEVSVITPTDYPVFLHWMKGHKEVIIYNQQNEANSHKIISEAEVIFCLDFSSLHRINELGEKVRQSSAVKVLIDHHLEPEDFADFTKWSTKAAATTELLYELIVEMGEENYIDKDIAECLYAGIMTDTGSFRHPNTTKNVHRITAALMEKGADVSKVSRLIYDTSSLEKLKLIGYALSEKLVVLKEYNTAYITISAEELSRFNSKTGDTEGLVNYGLSIEGIVFAVVIIDRKDIIKMSFRSVGDFSVNEFAKKHFGGGGHKNAAGGKSNLSLPDTIKRFEELLLQYKEKLNPHIKKPYTSNVES</sequence>
<dbReference type="InterPro" id="IPR003156">
    <property type="entry name" value="DHHA1_dom"/>
</dbReference>
<dbReference type="Pfam" id="PF01368">
    <property type="entry name" value="DHH"/>
    <property type="match status" value="1"/>
</dbReference>
<comment type="caution">
    <text evidence="3">The sequence shown here is derived from an EMBL/GenBank/DDBJ whole genome shotgun (WGS) entry which is preliminary data.</text>
</comment>
<evidence type="ECO:0000259" key="2">
    <source>
        <dbReference type="Pfam" id="PF02272"/>
    </source>
</evidence>
<accession>A0ABT8LD71</accession>
<protein>
    <submittedName>
        <fullName evidence="3">Bifunctional oligoribonuclease/PAP phosphatase NrnA</fullName>
        <ecNumber evidence="3">3.1.3.7</ecNumber>
    </submittedName>
</protein>
<feature type="domain" description="DHHA1" evidence="2">
    <location>
        <begin position="245"/>
        <end position="327"/>
    </location>
</feature>
<dbReference type="Gene3D" id="3.10.310.30">
    <property type="match status" value="1"/>
</dbReference>
<dbReference type="InterPro" id="IPR001667">
    <property type="entry name" value="DDH_dom"/>
</dbReference>
<gene>
    <name evidence="3" type="ORF">QQ020_26740</name>
</gene>
<dbReference type="SUPFAM" id="SSF64182">
    <property type="entry name" value="DHH phosphoesterases"/>
    <property type="match status" value="1"/>
</dbReference>
<feature type="domain" description="DDH" evidence="1">
    <location>
        <begin position="16"/>
        <end position="168"/>
    </location>
</feature>
<dbReference type="EMBL" id="JAUJEB010000007">
    <property type="protein sequence ID" value="MDN5215704.1"/>
    <property type="molecule type" value="Genomic_DNA"/>
</dbReference>
<dbReference type="RefSeq" id="WP_346761042.1">
    <property type="nucleotide sequence ID" value="NZ_JAUJEB010000007.1"/>
</dbReference>
<evidence type="ECO:0000259" key="1">
    <source>
        <dbReference type="Pfam" id="PF01368"/>
    </source>
</evidence>
<dbReference type="Gene3D" id="3.90.1640.10">
    <property type="entry name" value="inorganic pyrophosphatase (n-terminal core)"/>
    <property type="match status" value="1"/>
</dbReference>
<organism evidence="3 4">
    <name type="scientific">Agaribacillus aureus</name>
    <dbReference type="NCBI Taxonomy" id="3051825"/>
    <lineage>
        <taxon>Bacteria</taxon>
        <taxon>Pseudomonadati</taxon>
        <taxon>Bacteroidota</taxon>
        <taxon>Cytophagia</taxon>
        <taxon>Cytophagales</taxon>
        <taxon>Splendidivirgaceae</taxon>
        <taxon>Agaribacillus</taxon>
    </lineage>
</organism>
<evidence type="ECO:0000313" key="3">
    <source>
        <dbReference type="EMBL" id="MDN5215704.1"/>
    </source>
</evidence>
<dbReference type="Proteomes" id="UP001172083">
    <property type="component" value="Unassembled WGS sequence"/>
</dbReference>
<dbReference type="PANTHER" id="PTHR47618:SF1">
    <property type="entry name" value="BIFUNCTIONAL OLIGORIBONUCLEASE AND PAP PHOSPHATASE NRNA"/>
    <property type="match status" value="1"/>
</dbReference>
<dbReference type="GO" id="GO:0008441">
    <property type="term" value="F:3'(2'),5'-bisphosphate nucleotidase activity"/>
    <property type="evidence" value="ECO:0007669"/>
    <property type="project" value="UniProtKB-EC"/>
</dbReference>
<proteinExistence type="predicted"/>
<keyword evidence="3" id="KW-0378">Hydrolase</keyword>
<name>A0ABT8LD71_9BACT</name>
<dbReference type="PANTHER" id="PTHR47618">
    <property type="entry name" value="BIFUNCTIONAL OLIGORIBONUCLEASE AND PAP PHOSPHATASE NRNA"/>
    <property type="match status" value="1"/>
</dbReference>
<reference evidence="3" key="1">
    <citation type="submission" date="2023-06" db="EMBL/GenBank/DDBJ databases">
        <title>Genomic of Agaribacillus aureum.</title>
        <authorList>
            <person name="Wang G."/>
        </authorList>
    </citation>
    <scope>NUCLEOTIDE SEQUENCE</scope>
    <source>
        <strain evidence="3">BMA12</strain>
    </source>
</reference>
<dbReference type="InterPro" id="IPR038763">
    <property type="entry name" value="DHH_sf"/>
</dbReference>